<organism evidence="3">
    <name type="scientific">Timema bartmani</name>
    <dbReference type="NCBI Taxonomy" id="61472"/>
    <lineage>
        <taxon>Eukaryota</taxon>
        <taxon>Metazoa</taxon>
        <taxon>Ecdysozoa</taxon>
        <taxon>Arthropoda</taxon>
        <taxon>Hexapoda</taxon>
        <taxon>Insecta</taxon>
        <taxon>Pterygota</taxon>
        <taxon>Neoptera</taxon>
        <taxon>Polyneoptera</taxon>
        <taxon>Phasmatodea</taxon>
        <taxon>Timematodea</taxon>
        <taxon>Timematoidea</taxon>
        <taxon>Timematidae</taxon>
        <taxon>Timema</taxon>
    </lineage>
</organism>
<evidence type="ECO:0000256" key="1">
    <source>
        <dbReference type="PROSITE-ProRule" id="PRU00042"/>
    </source>
</evidence>
<evidence type="ECO:0000313" key="3">
    <source>
        <dbReference type="EMBL" id="CAD7438528.1"/>
    </source>
</evidence>
<keyword evidence="1" id="KW-0479">Metal-binding</keyword>
<dbReference type="GO" id="GO:0008270">
    <property type="term" value="F:zinc ion binding"/>
    <property type="evidence" value="ECO:0007669"/>
    <property type="project" value="UniProtKB-KW"/>
</dbReference>
<dbReference type="SUPFAM" id="SSF57667">
    <property type="entry name" value="beta-beta-alpha zinc fingers"/>
    <property type="match status" value="1"/>
</dbReference>
<dbReference type="PROSITE" id="PS00028">
    <property type="entry name" value="ZINC_FINGER_C2H2_1"/>
    <property type="match status" value="1"/>
</dbReference>
<sequence>MSGNKTTTVQVCWFTTRYTPEQSENKCKDCGKSFPHQEGAHLPLPHQQGTGGVQRCIECGKFYSTKSVLILHYNIHSLYLRYKCTECHEYFLSKNDLSVHSHRTDAIQVRGM</sequence>
<dbReference type="Gene3D" id="3.30.160.60">
    <property type="entry name" value="Classic Zinc Finger"/>
    <property type="match status" value="1"/>
</dbReference>
<dbReference type="InterPro" id="IPR013087">
    <property type="entry name" value="Znf_C2H2_type"/>
</dbReference>
<dbReference type="Pfam" id="PF00096">
    <property type="entry name" value="zf-C2H2"/>
    <property type="match status" value="1"/>
</dbReference>
<dbReference type="AlphaFoldDB" id="A0A7R9HWC7"/>
<dbReference type="EMBL" id="OD564477">
    <property type="protein sequence ID" value="CAD7438528.1"/>
    <property type="molecule type" value="Genomic_DNA"/>
</dbReference>
<reference evidence="3" key="1">
    <citation type="submission" date="2020-11" db="EMBL/GenBank/DDBJ databases">
        <authorList>
            <person name="Tran Van P."/>
        </authorList>
    </citation>
    <scope>NUCLEOTIDE SEQUENCE</scope>
</reference>
<keyword evidence="1" id="KW-0862">Zinc</keyword>
<evidence type="ECO:0000259" key="2">
    <source>
        <dbReference type="PROSITE" id="PS50157"/>
    </source>
</evidence>
<dbReference type="PROSITE" id="PS50157">
    <property type="entry name" value="ZINC_FINGER_C2H2_2"/>
    <property type="match status" value="1"/>
</dbReference>
<dbReference type="SMART" id="SM00355">
    <property type="entry name" value="ZnF_C2H2"/>
    <property type="match status" value="2"/>
</dbReference>
<proteinExistence type="predicted"/>
<keyword evidence="1" id="KW-0863">Zinc-finger</keyword>
<protein>
    <recommendedName>
        <fullName evidence="2">C2H2-type domain-containing protein</fullName>
    </recommendedName>
</protein>
<name>A0A7R9HWC7_9NEOP</name>
<accession>A0A7R9HWC7</accession>
<dbReference type="InterPro" id="IPR036236">
    <property type="entry name" value="Znf_C2H2_sf"/>
</dbReference>
<feature type="domain" description="C2H2-type" evidence="2">
    <location>
        <begin position="54"/>
        <end position="77"/>
    </location>
</feature>
<gene>
    <name evidence="3" type="ORF">TBIB3V08_LOCUS1117</name>
</gene>